<organism evidence="2 3">
    <name type="scientific">Paenibacillus chibensis</name>
    <dbReference type="NCBI Taxonomy" id="59846"/>
    <lineage>
        <taxon>Bacteria</taxon>
        <taxon>Bacillati</taxon>
        <taxon>Bacillota</taxon>
        <taxon>Bacilli</taxon>
        <taxon>Bacillales</taxon>
        <taxon>Paenibacillaceae</taxon>
        <taxon>Paenibacillus</taxon>
    </lineage>
</organism>
<dbReference type="SUPFAM" id="SSF55729">
    <property type="entry name" value="Acyl-CoA N-acyltransferases (Nat)"/>
    <property type="match status" value="1"/>
</dbReference>
<evidence type="ECO:0000313" key="3">
    <source>
        <dbReference type="Proteomes" id="UP001343257"/>
    </source>
</evidence>
<dbReference type="Proteomes" id="UP001343257">
    <property type="component" value="Unassembled WGS sequence"/>
</dbReference>
<evidence type="ECO:0000313" key="2">
    <source>
        <dbReference type="EMBL" id="MED5016074.1"/>
    </source>
</evidence>
<feature type="domain" description="N-acetyltransferase" evidence="1">
    <location>
        <begin position="8"/>
        <end position="172"/>
    </location>
</feature>
<dbReference type="RefSeq" id="WP_328274991.1">
    <property type="nucleotide sequence ID" value="NZ_JARTLD010000004.1"/>
</dbReference>
<dbReference type="PANTHER" id="PTHR43792:SF1">
    <property type="entry name" value="N-ACETYLTRANSFERASE DOMAIN-CONTAINING PROTEIN"/>
    <property type="match status" value="1"/>
</dbReference>
<keyword evidence="3" id="KW-1185">Reference proteome</keyword>
<proteinExistence type="predicted"/>
<protein>
    <submittedName>
        <fullName evidence="2">GNAT family N-acetyltransferase</fullName>
    </submittedName>
</protein>
<accession>A0ABU6PMJ8</accession>
<dbReference type="InterPro" id="IPR016181">
    <property type="entry name" value="Acyl_CoA_acyltransferase"/>
</dbReference>
<gene>
    <name evidence="2" type="ORF">P9847_02005</name>
</gene>
<dbReference type="CDD" id="cd04301">
    <property type="entry name" value="NAT_SF"/>
    <property type="match status" value="1"/>
</dbReference>
<comment type="caution">
    <text evidence="2">The sequence shown here is derived from an EMBL/GenBank/DDBJ whole genome shotgun (WGS) entry which is preliminary data.</text>
</comment>
<dbReference type="PROSITE" id="PS51186">
    <property type="entry name" value="GNAT"/>
    <property type="match status" value="1"/>
</dbReference>
<reference evidence="2 3" key="1">
    <citation type="submission" date="2023-03" db="EMBL/GenBank/DDBJ databases">
        <title>Bacillus Genome Sequencing.</title>
        <authorList>
            <person name="Dunlap C."/>
        </authorList>
    </citation>
    <scope>NUCLEOTIDE SEQUENCE [LARGE SCALE GENOMIC DNA]</scope>
    <source>
        <strain evidence="2 3">NRS-52</strain>
    </source>
</reference>
<dbReference type="EMBL" id="JARTLD010000004">
    <property type="protein sequence ID" value="MED5016074.1"/>
    <property type="molecule type" value="Genomic_DNA"/>
</dbReference>
<dbReference type="InterPro" id="IPR000182">
    <property type="entry name" value="GNAT_dom"/>
</dbReference>
<name>A0ABU6PMJ8_9BACL</name>
<dbReference type="PANTHER" id="PTHR43792">
    <property type="entry name" value="GNAT FAMILY, PUTATIVE (AFU_ORTHOLOGUE AFUA_3G00765)-RELATED-RELATED"/>
    <property type="match status" value="1"/>
</dbReference>
<evidence type="ECO:0000259" key="1">
    <source>
        <dbReference type="PROSITE" id="PS51186"/>
    </source>
</evidence>
<dbReference type="Pfam" id="PF13302">
    <property type="entry name" value="Acetyltransf_3"/>
    <property type="match status" value="1"/>
</dbReference>
<dbReference type="Gene3D" id="3.40.630.30">
    <property type="match status" value="1"/>
</dbReference>
<dbReference type="InterPro" id="IPR051531">
    <property type="entry name" value="N-acetyltransferase"/>
</dbReference>
<sequence length="175" mass="19817">MLIETQRLIIREYRADDLESVHRYASNPEVTTHTLWGPNTLEETQAHIDAMLEMQQQEPRTGYEFAATLKESGEMIGGVGIHKNGYNGEVGYCFHPDYWGKGYASESAAAMLELGFRQLGLHRIYATCRPGNKGSERVMQKLGMQKEGHLREHLLSNKGGFVDSYLYSILIGDYQ</sequence>